<feature type="compositionally biased region" description="Polar residues" evidence="6">
    <location>
        <begin position="645"/>
        <end position="654"/>
    </location>
</feature>
<feature type="compositionally biased region" description="Low complexity" evidence="6">
    <location>
        <begin position="725"/>
        <end position="736"/>
    </location>
</feature>
<accession>A0A564YKM4</accession>
<dbReference type="EMBL" id="CABIJS010000256">
    <property type="protein sequence ID" value="VUZ47815.1"/>
    <property type="molecule type" value="Genomic_DNA"/>
</dbReference>
<dbReference type="InterPro" id="IPR050224">
    <property type="entry name" value="TALE_homeobox"/>
</dbReference>
<reference evidence="8 9" key="1">
    <citation type="submission" date="2019-07" db="EMBL/GenBank/DDBJ databases">
        <authorList>
            <person name="Jastrzebski P J."/>
            <person name="Paukszto L."/>
            <person name="Jastrzebski P J."/>
        </authorList>
    </citation>
    <scope>NUCLEOTIDE SEQUENCE [LARGE SCALE GENOMIC DNA]</scope>
    <source>
        <strain evidence="8 9">WMS-il1</strain>
    </source>
</reference>
<dbReference type="PROSITE" id="PS50071">
    <property type="entry name" value="HOMEOBOX_2"/>
    <property type="match status" value="1"/>
</dbReference>
<evidence type="ECO:0000256" key="5">
    <source>
        <dbReference type="RuleBase" id="RU000682"/>
    </source>
</evidence>
<feature type="DNA-binding region" description="Homeobox" evidence="4">
    <location>
        <begin position="575"/>
        <end position="637"/>
    </location>
</feature>
<feature type="region of interest" description="Disordered" evidence="6">
    <location>
        <begin position="489"/>
        <end position="585"/>
    </location>
</feature>
<dbReference type="AlphaFoldDB" id="A0A564YKM4"/>
<dbReference type="GO" id="GO:0003677">
    <property type="term" value="F:DNA binding"/>
    <property type="evidence" value="ECO:0007669"/>
    <property type="project" value="UniProtKB-UniRule"/>
</dbReference>
<evidence type="ECO:0000256" key="6">
    <source>
        <dbReference type="SAM" id="MobiDB-lite"/>
    </source>
</evidence>
<dbReference type="Proteomes" id="UP000321570">
    <property type="component" value="Unassembled WGS sequence"/>
</dbReference>
<feature type="region of interest" description="Disordered" evidence="6">
    <location>
        <begin position="719"/>
        <end position="777"/>
    </location>
</feature>
<gene>
    <name evidence="8" type="ORF">WMSIL1_LOCUS7308</name>
</gene>
<organism evidence="8 9">
    <name type="scientific">Hymenolepis diminuta</name>
    <name type="common">Rat tapeworm</name>
    <dbReference type="NCBI Taxonomy" id="6216"/>
    <lineage>
        <taxon>Eukaryota</taxon>
        <taxon>Metazoa</taxon>
        <taxon>Spiralia</taxon>
        <taxon>Lophotrochozoa</taxon>
        <taxon>Platyhelminthes</taxon>
        <taxon>Cestoda</taxon>
        <taxon>Eucestoda</taxon>
        <taxon>Cyclophyllidea</taxon>
        <taxon>Hymenolepididae</taxon>
        <taxon>Hymenolepis</taxon>
    </lineage>
</organism>
<dbReference type="SMART" id="SM00389">
    <property type="entry name" value="HOX"/>
    <property type="match status" value="1"/>
</dbReference>
<feature type="domain" description="Homeobox" evidence="7">
    <location>
        <begin position="573"/>
        <end position="636"/>
    </location>
</feature>
<evidence type="ECO:0000256" key="1">
    <source>
        <dbReference type="ARBA" id="ARBA00023125"/>
    </source>
</evidence>
<dbReference type="PANTHER" id="PTHR11850">
    <property type="entry name" value="HOMEOBOX PROTEIN TRANSCRIPTION FACTORS"/>
    <property type="match status" value="1"/>
</dbReference>
<name>A0A564YKM4_HYMDI</name>
<evidence type="ECO:0000256" key="3">
    <source>
        <dbReference type="ARBA" id="ARBA00023242"/>
    </source>
</evidence>
<feature type="compositionally biased region" description="Low complexity" evidence="6">
    <location>
        <begin position="516"/>
        <end position="531"/>
    </location>
</feature>
<dbReference type="Pfam" id="PF00046">
    <property type="entry name" value="Homeodomain"/>
    <property type="match status" value="1"/>
</dbReference>
<dbReference type="InterPro" id="IPR001356">
    <property type="entry name" value="HD"/>
</dbReference>
<sequence length="777" mass="80825">MIDGVMLVNPRSTSSAISTATTQTIPPQSSSPPIITSTQKPTTSHALAKAESASEVPEKSTNTIQGSKKRKAHTPGKITPVALPVNGDAEDSVFESESKRIKLDKSTEINVETETKPEMTNTSQNEISSNATSTTMVCTVNGFVEALKNRQQQLANAQQNVTAPKITTTSIMMDSNVAKNLVNQLLASAQGKIEVGTSASSSTNPTNLSVDQALDMSMRPTIELGQQLQAGLKTSELKLSDLIQTDQFNLRGLLGGQPTVTTTTLGTPGIQQITIGLPTSNTPTSQATSLLDPEILKQLQSPSQMVSLSQLQALISILTGNKPIVQTPKEISNLNDILASQMLLQGNPSLVSGGVGGISLPLEGLTSNTLNSATTTGITLTGNTLKGFPFSAGGVIPVTNFSPAQTGGLGTFSLANSTLPSSLASFVTSLSGASQATQAISTSSGQSTIATTQNLSFDGSVFLNQLNQATTATTQASLQIRPPIQAVATNGGNHTSVTMVTSNNNSPQVGLRESKSNLSLDDLATTDTDNSVVGGGAGTGIEQSVDKESGSSPSTSQIGSRRPKSGGRRSSGVGSRPHRQNFTANQNRILNDWYNEHHYKPYPTTEDTKHLSNLAGLTYPQVKKWFANKRARTSSNGVPRPLPPTTSQEGTSVSNADTTVAAAISAARTAAANLLALTTSSTTPSTSTSIPLQAVSQAPMNSILVPSGLMLRPGGLTVLAPRPPATQTTSVAATTTEPSIQETANQHPTSPANEEPTQPAVSPIKQEEGNEKKTASD</sequence>
<comment type="subcellular location">
    <subcellularLocation>
        <location evidence="4 5">Nucleus</location>
    </subcellularLocation>
</comment>
<feature type="compositionally biased region" description="Polar residues" evidence="6">
    <location>
        <begin position="489"/>
        <end position="508"/>
    </location>
</feature>
<keyword evidence="9" id="KW-1185">Reference proteome</keyword>
<evidence type="ECO:0000313" key="9">
    <source>
        <dbReference type="Proteomes" id="UP000321570"/>
    </source>
</evidence>
<evidence type="ECO:0000256" key="2">
    <source>
        <dbReference type="ARBA" id="ARBA00023155"/>
    </source>
</evidence>
<feature type="region of interest" description="Disordered" evidence="6">
    <location>
        <begin position="1"/>
        <end position="84"/>
    </location>
</feature>
<protein>
    <recommendedName>
        <fullName evidence="7">Homeobox domain-containing protein</fullName>
    </recommendedName>
</protein>
<keyword evidence="1 4" id="KW-0238">DNA-binding</keyword>
<feature type="region of interest" description="Disordered" evidence="6">
    <location>
        <begin position="630"/>
        <end position="654"/>
    </location>
</feature>
<feature type="compositionally biased region" description="Low complexity" evidence="6">
    <location>
        <begin position="550"/>
        <end position="560"/>
    </location>
</feature>
<dbReference type="CDD" id="cd00086">
    <property type="entry name" value="homeodomain"/>
    <property type="match status" value="1"/>
</dbReference>
<dbReference type="InterPro" id="IPR009057">
    <property type="entry name" value="Homeodomain-like_sf"/>
</dbReference>
<dbReference type="SUPFAM" id="SSF46689">
    <property type="entry name" value="Homeodomain-like"/>
    <property type="match status" value="1"/>
</dbReference>
<dbReference type="GO" id="GO:0005634">
    <property type="term" value="C:nucleus"/>
    <property type="evidence" value="ECO:0007669"/>
    <property type="project" value="UniProtKB-SubCell"/>
</dbReference>
<feature type="compositionally biased region" description="Polar residues" evidence="6">
    <location>
        <begin position="737"/>
        <end position="760"/>
    </location>
</feature>
<feature type="compositionally biased region" description="Basic and acidic residues" evidence="6">
    <location>
        <begin position="765"/>
        <end position="777"/>
    </location>
</feature>
<keyword evidence="2 4" id="KW-0371">Homeobox</keyword>
<proteinExistence type="predicted"/>
<keyword evidence="3 4" id="KW-0539">Nucleus</keyword>
<evidence type="ECO:0000259" key="7">
    <source>
        <dbReference type="PROSITE" id="PS50071"/>
    </source>
</evidence>
<evidence type="ECO:0000256" key="4">
    <source>
        <dbReference type="PROSITE-ProRule" id="PRU00108"/>
    </source>
</evidence>
<feature type="compositionally biased region" description="Low complexity" evidence="6">
    <location>
        <begin position="12"/>
        <end position="44"/>
    </location>
</feature>
<dbReference type="Gene3D" id="1.10.10.60">
    <property type="entry name" value="Homeodomain-like"/>
    <property type="match status" value="1"/>
</dbReference>
<evidence type="ECO:0000313" key="8">
    <source>
        <dbReference type="EMBL" id="VUZ47815.1"/>
    </source>
</evidence>